<keyword evidence="3" id="KW-1185">Reference proteome</keyword>
<dbReference type="Proteomes" id="UP000281406">
    <property type="component" value="Unassembled WGS sequence"/>
</dbReference>
<feature type="region of interest" description="Disordered" evidence="1">
    <location>
        <begin position="110"/>
        <end position="150"/>
    </location>
</feature>
<reference evidence="2 3" key="1">
    <citation type="submission" date="2018-10" db="EMBL/GenBank/DDBJ databases">
        <title>Genome assembly for a Yunnan-Guizhou Plateau 3E fish, Anabarilius grahami (Regan), and its evolutionary and genetic applications.</title>
        <authorList>
            <person name="Jiang W."/>
        </authorList>
    </citation>
    <scope>NUCLEOTIDE SEQUENCE [LARGE SCALE GENOMIC DNA]</scope>
    <source>
        <strain evidence="2">AG-KIZ</strain>
        <tissue evidence="2">Muscle</tissue>
    </source>
</reference>
<evidence type="ECO:0000313" key="3">
    <source>
        <dbReference type="Proteomes" id="UP000281406"/>
    </source>
</evidence>
<accession>A0A3N0YRL0</accession>
<comment type="caution">
    <text evidence="2">The sequence shown here is derived from an EMBL/GenBank/DDBJ whole genome shotgun (WGS) entry which is preliminary data.</text>
</comment>
<dbReference type="EMBL" id="RJVU01028394">
    <property type="protein sequence ID" value="ROL48833.1"/>
    <property type="molecule type" value="Genomic_DNA"/>
</dbReference>
<proteinExistence type="predicted"/>
<dbReference type="OrthoDB" id="8814754at2759"/>
<gene>
    <name evidence="2" type="ORF">DPX16_22352</name>
</gene>
<name>A0A3N0YRL0_ANAGA</name>
<protein>
    <submittedName>
        <fullName evidence="2">Uncharacterized protein</fullName>
    </submittedName>
</protein>
<organism evidence="2 3">
    <name type="scientific">Anabarilius grahami</name>
    <name type="common">Kanglang fish</name>
    <name type="synonym">Barilius grahami</name>
    <dbReference type="NCBI Taxonomy" id="495550"/>
    <lineage>
        <taxon>Eukaryota</taxon>
        <taxon>Metazoa</taxon>
        <taxon>Chordata</taxon>
        <taxon>Craniata</taxon>
        <taxon>Vertebrata</taxon>
        <taxon>Euteleostomi</taxon>
        <taxon>Actinopterygii</taxon>
        <taxon>Neopterygii</taxon>
        <taxon>Teleostei</taxon>
        <taxon>Ostariophysi</taxon>
        <taxon>Cypriniformes</taxon>
        <taxon>Xenocyprididae</taxon>
        <taxon>Xenocypridinae</taxon>
        <taxon>Xenocypridinae incertae sedis</taxon>
        <taxon>Anabarilius</taxon>
    </lineage>
</organism>
<sequence>MMMTTYGLGLLLKLSKTEGLKFKIDNEEEYEDDGERQTQTVTKVVKKYVPHRTYQPATPEQVDKWSKDLPDMYKQPQKAWQFLQRRPMPNENLTSDSLVQTDERLSLAVHNAKDKVDTSRGGPWCSSTPEDDQKHPTPRPHCTGHLAEHA</sequence>
<evidence type="ECO:0000256" key="1">
    <source>
        <dbReference type="SAM" id="MobiDB-lite"/>
    </source>
</evidence>
<dbReference type="AlphaFoldDB" id="A0A3N0YRL0"/>
<evidence type="ECO:0000313" key="2">
    <source>
        <dbReference type="EMBL" id="ROL48833.1"/>
    </source>
</evidence>